<dbReference type="InterPro" id="IPR024752">
    <property type="entry name" value="Myb/SANT-like_dom"/>
</dbReference>
<dbReference type="EMBL" id="JAAALK010000080">
    <property type="protein sequence ID" value="KAG8094382.1"/>
    <property type="molecule type" value="Genomic_DNA"/>
</dbReference>
<feature type="compositionally biased region" description="Polar residues" evidence="1">
    <location>
        <begin position="146"/>
        <end position="156"/>
    </location>
</feature>
<reference evidence="3" key="1">
    <citation type="journal article" date="2021" name="bioRxiv">
        <title>Whole Genome Assembly and Annotation of Northern Wild Rice, Zizania palustris L., Supports a Whole Genome Duplication in the Zizania Genus.</title>
        <authorList>
            <person name="Haas M."/>
            <person name="Kono T."/>
            <person name="Macchietto M."/>
            <person name="Millas R."/>
            <person name="McGilp L."/>
            <person name="Shao M."/>
            <person name="Duquette J."/>
            <person name="Hirsch C.N."/>
            <person name="Kimball J."/>
        </authorList>
    </citation>
    <scope>NUCLEOTIDE SEQUENCE</scope>
    <source>
        <tissue evidence="3">Fresh leaf tissue</tissue>
    </source>
</reference>
<protein>
    <recommendedName>
        <fullName evidence="2">Myb/SANT-like domain-containing protein</fullName>
    </recommendedName>
</protein>
<organism evidence="3 4">
    <name type="scientific">Zizania palustris</name>
    <name type="common">Northern wild rice</name>
    <dbReference type="NCBI Taxonomy" id="103762"/>
    <lineage>
        <taxon>Eukaryota</taxon>
        <taxon>Viridiplantae</taxon>
        <taxon>Streptophyta</taxon>
        <taxon>Embryophyta</taxon>
        <taxon>Tracheophyta</taxon>
        <taxon>Spermatophyta</taxon>
        <taxon>Magnoliopsida</taxon>
        <taxon>Liliopsida</taxon>
        <taxon>Poales</taxon>
        <taxon>Poaceae</taxon>
        <taxon>BOP clade</taxon>
        <taxon>Oryzoideae</taxon>
        <taxon>Oryzeae</taxon>
        <taxon>Zizaniinae</taxon>
        <taxon>Zizania</taxon>
    </lineage>
</organism>
<keyword evidence="4" id="KW-1185">Reference proteome</keyword>
<dbReference type="PANTHER" id="PTHR46929">
    <property type="entry name" value="EXPRESSED PROTEIN"/>
    <property type="match status" value="1"/>
</dbReference>
<name>A0A8J5WSU0_ZIZPA</name>
<evidence type="ECO:0000313" key="4">
    <source>
        <dbReference type="Proteomes" id="UP000729402"/>
    </source>
</evidence>
<reference evidence="3" key="2">
    <citation type="submission" date="2021-02" db="EMBL/GenBank/DDBJ databases">
        <authorList>
            <person name="Kimball J.A."/>
            <person name="Haas M.W."/>
            <person name="Macchietto M."/>
            <person name="Kono T."/>
            <person name="Duquette J."/>
            <person name="Shao M."/>
        </authorList>
    </citation>
    <scope>NUCLEOTIDE SEQUENCE</scope>
    <source>
        <tissue evidence="3">Fresh leaf tissue</tissue>
    </source>
</reference>
<dbReference type="Pfam" id="PF12776">
    <property type="entry name" value="Myb_DNA-bind_3"/>
    <property type="match status" value="1"/>
</dbReference>
<feature type="domain" description="Myb/SANT-like" evidence="2">
    <location>
        <begin position="1"/>
        <end position="91"/>
    </location>
</feature>
<dbReference type="PANTHER" id="PTHR46929:SF16">
    <property type="entry name" value="MYB_SANT-LIKE DOMAIN-CONTAINING PROTEIN"/>
    <property type="match status" value="1"/>
</dbReference>
<dbReference type="OrthoDB" id="635191at2759"/>
<gene>
    <name evidence="3" type="ORF">GUJ93_ZPchr0012g18809</name>
</gene>
<dbReference type="Proteomes" id="UP000729402">
    <property type="component" value="Unassembled WGS sequence"/>
</dbReference>
<dbReference type="AlphaFoldDB" id="A0A8J5WSU0"/>
<proteinExistence type="predicted"/>
<evidence type="ECO:0000259" key="2">
    <source>
        <dbReference type="Pfam" id="PF12776"/>
    </source>
</evidence>
<evidence type="ECO:0000313" key="3">
    <source>
        <dbReference type="EMBL" id="KAG8094382.1"/>
    </source>
</evidence>
<sequence length="255" mass="29216">MDEALLTIFVEFYNKSDRAQNGWKPHVYTAAVKNVRDKCGVDITKDNIISRSKTFDKHYSIIIKMLVTSGFGWDWTRNRISVDSDAVWDDYINVKKNQDAACYRYKVVKFWDSISLVYCKDHATGEFARTPSENAKEMDAEDLSNKDPSSNTSISSDVGDDRRKRHRMNDHDIAFLRDKLYSFVATLKDDSSQDPKIVPPEEVFATLKAIPDLDGDDDAFLDAFDFLISDGPKFNALLALPMGLRKKWLLKHINK</sequence>
<accession>A0A8J5WSU0</accession>
<comment type="caution">
    <text evidence="3">The sequence shown here is derived from an EMBL/GenBank/DDBJ whole genome shotgun (WGS) entry which is preliminary data.</text>
</comment>
<feature type="region of interest" description="Disordered" evidence="1">
    <location>
        <begin position="130"/>
        <end position="163"/>
    </location>
</feature>
<evidence type="ECO:0000256" key="1">
    <source>
        <dbReference type="SAM" id="MobiDB-lite"/>
    </source>
</evidence>